<gene>
    <name evidence="1" type="ORF">GCM10023147_33510</name>
</gene>
<keyword evidence="2" id="KW-1185">Reference proteome</keyword>
<name>A0ABP8JXY5_9ACTN</name>
<proteinExistence type="predicted"/>
<evidence type="ECO:0000313" key="1">
    <source>
        <dbReference type="EMBL" id="GAA4397824.1"/>
    </source>
</evidence>
<dbReference type="EMBL" id="BAABFR010000058">
    <property type="protein sequence ID" value="GAA4397824.1"/>
    <property type="molecule type" value="Genomic_DNA"/>
</dbReference>
<comment type="caution">
    <text evidence="1">The sequence shown here is derived from an EMBL/GenBank/DDBJ whole genome shotgun (WGS) entry which is preliminary data.</text>
</comment>
<accession>A0ABP8JXY5</accession>
<reference evidence="2" key="1">
    <citation type="journal article" date="2019" name="Int. J. Syst. Evol. Microbiol.">
        <title>The Global Catalogue of Microorganisms (GCM) 10K type strain sequencing project: providing services to taxonomists for standard genome sequencing and annotation.</title>
        <authorList>
            <consortium name="The Broad Institute Genomics Platform"/>
            <consortium name="The Broad Institute Genome Sequencing Center for Infectious Disease"/>
            <person name="Wu L."/>
            <person name="Ma J."/>
        </authorList>
    </citation>
    <scope>NUCLEOTIDE SEQUENCE [LARGE SCALE GENOMIC DNA]</scope>
    <source>
        <strain evidence="2">JCM 17688</strain>
    </source>
</reference>
<sequence>MPGSARATGREFGSDDQPEVALDIAQAPAAWACPATAVPATAISPAAPAIVSGRAAQRTA</sequence>
<organism evidence="1 2">
    <name type="scientific">Tsukamurella soli</name>
    <dbReference type="NCBI Taxonomy" id="644556"/>
    <lineage>
        <taxon>Bacteria</taxon>
        <taxon>Bacillati</taxon>
        <taxon>Actinomycetota</taxon>
        <taxon>Actinomycetes</taxon>
        <taxon>Mycobacteriales</taxon>
        <taxon>Tsukamurellaceae</taxon>
        <taxon>Tsukamurella</taxon>
    </lineage>
</organism>
<evidence type="ECO:0000313" key="2">
    <source>
        <dbReference type="Proteomes" id="UP001500635"/>
    </source>
</evidence>
<dbReference type="Proteomes" id="UP001500635">
    <property type="component" value="Unassembled WGS sequence"/>
</dbReference>
<protein>
    <submittedName>
        <fullName evidence="1">Uncharacterized protein</fullName>
    </submittedName>
</protein>